<organism evidence="6 7">
    <name type="scientific">Gulbenkiania indica</name>
    <dbReference type="NCBI Taxonomy" id="375574"/>
    <lineage>
        <taxon>Bacteria</taxon>
        <taxon>Pseudomonadati</taxon>
        <taxon>Pseudomonadota</taxon>
        <taxon>Betaproteobacteria</taxon>
        <taxon>Neisseriales</taxon>
        <taxon>Chromobacteriaceae</taxon>
        <taxon>Gulbenkiania</taxon>
    </lineage>
</organism>
<dbReference type="OrthoDB" id="9767214at2"/>
<comment type="cofactor">
    <cofactor evidence="1">
        <name>Zn(2+)</name>
        <dbReference type="ChEBI" id="CHEBI:29105"/>
    </cofactor>
</comment>
<dbReference type="PANTHER" id="PTHR11705">
    <property type="entry name" value="PROTEASE FAMILY M14 CARBOXYPEPTIDASE A,B"/>
    <property type="match status" value="1"/>
</dbReference>
<proteinExistence type="inferred from homology"/>
<comment type="caution">
    <text evidence="3">Lacks conserved residue(s) required for the propagation of feature annotation.</text>
</comment>
<dbReference type="STRING" id="375574.GCA_001418035_00781"/>
<dbReference type="PROSITE" id="PS52035">
    <property type="entry name" value="PEPTIDASE_M14"/>
    <property type="match status" value="1"/>
</dbReference>
<dbReference type="RefSeq" id="WP_054285685.1">
    <property type="nucleotide sequence ID" value="NZ_CYHA01000002.1"/>
</dbReference>
<evidence type="ECO:0000256" key="1">
    <source>
        <dbReference type="ARBA" id="ARBA00001947"/>
    </source>
</evidence>
<dbReference type="Pfam" id="PF00246">
    <property type="entry name" value="Peptidase_M14"/>
    <property type="match status" value="1"/>
</dbReference>
<evidence type="ECO:0000313" key="6">
    <source>
        <dbReference type="EMBL" id="CUA82133.1"/>
    </source>
</evidence>
<dbReference type="GO" id="GO:0008270">
    <property type="term" value="F:zinc ion binding"/>
    <property type="evidence" value="ECO:0007669"/>
    <property type="project" value="InterPro"/>
</dbReference>
<dbReference type="Gene3D" id="3.40.630.10">
    <property type="entry name" value="Zn peptidases"/>
    <property type="match status" value="1"/>
</dbReference>
<protein>
    <submittedName>
        <fullName evidence="6">Murein tripeptide amidase MpaA</fullName>
    </submittedName>
</protein>
<comment type="similarity">
    <text evidence="2 3">Belongs to the peptidase M14 family.</text>
</comment>
<dbReference type="GO" id="GO:0005615">
    <property type="term" value="C:extracellular space"/>
    <property type="evidence" value="ECO:0007669"/>
    <property type="project" value="TreeGrafter"/>
</dbReference>
<evidence type="ECO:0000313" key="7">
    <source>
        <dbReference type="Proteomes" id="UP000243535"/>
    </source>
</evidence>
<feature type="chain" id="PRO_5005503332" evidence="4">
    <location>
        <begin position="22"/>
        <end position="631"/>
    </location>
</feature>
<evidence type="ECO:0000256" key="4">
    <source>
        <dbReference type="SAM" id="SignalP"/>
    </source>
</evidence>
<dbReference type="CDD" id="cd06241">
    <property type="entry name" value="M14-like"/>
    <property type="match status" value="1"/>
</dbReference>
<dbReference type="EMBL" id="CYHA01000002">
    <property type="protein sequence ID" value="CUA82133.1"/>
    <property type="molecule type" value="Genomic_DNA"/>
</dbReference>
<dbReference type="AlphaFoldDB" id="A0A0K6GU63"/>
<dbReference type="GO" id="GO:0006508">
    <property type="term" value="P:proteolysis"/>
    <property type="evidence" value="ECO:0007669"/>
    <property type="project" value="InterPro"/>
</dbReference>
<name>A0A0K6GU63_9NEIS</name>
<evidence type="ECO:0000259" key="5">
    <source>
        <dbReference type="PROSITE" id="PS52035"/>
    </source>
</evidence>
<dbReference type="Proteomes" id="UP000243535">
    <property type="component" value="Unassembled WGS sequence"/>
</dbReference>
<gene>
    <name evidence="6" type="ORF">Ga0061063_0989</name>
</gene>
<sequence>MQRAQRLTLIAALVSTLPAWAGVPTGPDYIDDSQFLSAAKQRILPPDIPWSGKSLAFAVAANDPWATPFEASGMQHTPPYSETVAYLQRLAAARPELIRLVTLTEPTDEGRPLVMAVVSTSADKSAAGLRASGKPTVYVQAGIHAGEANGKDAGLMMIRDMTVRGNQKALLDKVNLLFVPTINADGDMRYGKYGRINQNGPTETGWRVNSRNLNLNRDFTKLDSPEIRNVARVLNEYDPDFFIDTHSTDGVNYRYDVTYCNNGMGWSPNATRWMDEVMTPTVYATLRQYGHEPNVCISMNDNEDPSKGYYPYYTDLARFSNQYADVRGTPGILVELHALKPYPQQVLGNYVLYQSIFERVAANRDSLRAAIEADRKLRPEKVTLTWKEAEGKPQVVDFKGVKYEKVASPITGDKIMRWTNQPQDYKLPITPLTAPDLVVPRPKAYVVPAQWHDVIERMKVHGIQMTTLDKPTSYDVTVYRLEDVKLGTPFEPDRESADKIPGYEGRLLVSGKPVPQQRRVTYPAGSVVIDPNQRLGTLAMVLLEPESPDSFLHWGFFNANLTSAEAPEAYVMEPMARRMLAESPALRKAFEARLKSDKKFAADRSARLNWFYERTPFADSNRYLYPVGVVR</sequence>
<feature type="domain" description="Peptidase M14" evidence="5">
    <location>
        <begin position="76"/>
        <end position="374"/>
    </location>
</feature>
<feature type="signal peptide" evidence="4">
    <location>
        <begin position="1"/>
        <end position="21"/>
    </location>
</feature>
<dbReference type="GO" id="GO:0004181">
    <property type="term" value="F:metallocarboxypeptidase activity"/>
    <property type="evidence" value="ECO:0007669"/>
    <property type="project" value="InterPro"/>
</dbReference>
<keyword evidence="4" id="KW-0732">Signal</keyword>
<dbReference type="PANTHER" id="PTHR11705:SF145">
    <property type="entry name" value="PEPTIDASE M14 CARBOXYPEPTIDASE A DOMAIN-CONTAINING PROTEIN"/>
    <property type="match status" value="1"/>
</dbReference>
<dbReference type="InterPro" id="IPR000834">
    <property type="entry name" value="Peptidase_M14"/>
</dbReference>
<evidence type="ECO:0000256" key="2">
    <source>
        <dbReference type="ARBA" id="ARBA00005988"/>
    </source>
</evidence>
<reference evidence="7" key="1">
    <citation type="submission" date="2015-08" db="EMBL/GenBank/DDBJ databases">
        <authorList>
            <person name="Varghese N."/>
        </authorList>
    </citation>
    <scope>NUCLEOTIDE SEQUENCE [LARGE SCALE GENOMIC DNA]</scope>
    <source>
        <strain evidence="7">DSM 17901</strain>
    </source>
</reference>
<dbReference type="SMART" id="SM00631">
    <property type="entry name" value="Zn_pept"/>
    <property type="match status" value="1"/>
</dbReference>
<accession>A0A0K6GU63</accession>
<dbReference type="SUPFAM" id="SSF53187">
    <property type="entry name" value="Zn-dependent exopeptidases"/>
    <property type="match status" value="1"/>
</dbReference>
<keyword evidence="7" id="KW-1185">Reference proteome</keyword>
<evidence type="ECO:0000256" key="3">
    <source>
        <dbReference type="PROSITE-ProRule" id="PRU01379"/>
    </source>
</evidence>